<evidence type="ECO:0000256" key="9">
    <source>
        <dbReference type="ARBA" id="ARBA00023136"/>
    </source>
</evidence>
<dbReference type="PRINTS" id="PR01989">
    <property type="entry name" value="EUOM20RECPTR"/>
</dbReference>
<comment type="similarity">
    <text evidence="2">Belongs to the Tom20 family.</text>
</comment>
<evidence type="ECO:0000256" key="2">
    <source>
        <dbReference type="ARBA" id="ARBA00005792"/>
    </source>
</evidence>
<keyword evidence="7 11" id="KW-1133">Transmembrane helix</keyword>
<proteinExistence type="inferred from homology"/>
<evidence type="ECO:0000256" key="3">
    <source>
        <dbReference type="ARBA" id="ARBA00022448"/>
    </source>
</evidence>
<dbReference type="Pfam" id="PF02064">
    <property type="entry name" value="MAS20"/>
    <property type="match status" value="1"/>
</dbReference>
<organism evidence="12 13">
    <name type="scientific">Mya arenaria</name>
    <name type="common">Soft-shell clam</name>
    <dbReference type="NCBI Taxonomy" id="6604"/>
    <lineage>
        <taxon>Eukaryota</taxon>
        <taxon>Metazoa</taxon>
        <taxon>Spiralia</taxon>
        <taxon>Lophotrochozoa</taxon>
        <taxon>Mollusca</taxon>
        <taxon>Bivalvia</taxon>
        <taxon>Autobranchia</taxon>
        <taxon>Heteroconchia</taxon>
        <taxon>Euheterodonta</taxon>
        <taxon>Imparidentia</taxon>
        <taxon>Neoheterodontei</taxon>
        <taxon>Myida</taxon>
        <taxon>Myoidea</taxon>
        <taxon>Myidae</taxon>
        <taxon>Mya</taxon>
    </lineage>
</organism>
<feature type="compositionally biased region" description="Polar residues" evidence="10">
    <location>
        <begin position="53"/>
        <end position="62"/>
    </location>
</feature>
<dbReference type="Proteomes" id="UP001164746">
    <property type="component" value="Chromosome 11"/>
</dbReference>
<evidence type="ECO:0000256" key="5">
    <source>
        <dbReference type="ARBA" id="ARBA00022787"/>
    </source>
</evidence>
<keyword evidence="5" id="KW-1000">Mitochondrion outer membrane</keyword>
<feature type="transmembrane region" description="Helical" evidence="11">
    <location>
        <begin position="12"/>
        <end position="31"/>
    </location>
</feature>
<dbReference type="PANTHER" id="PTHR12430:SF0">
    <property type="entry name" value="TRANSLOCASE OF OUTER MITOCHONDRIAL MEMBRANE 20"/>
    <property type="match status" value="1"/>
</dbReference>
<keyword evidence="8" id="KW-0496">Mitochondrion</keyword>
<feature type="region of interest" description="Disordered" evidence="10">
    <location>
        <begin position="40"/>
        <end position="66"/>
    </location>
</feature>
<evidence type="ECO:0000313" key="12">
    <source>
        <dbReference type="EMBL" id="WAR18415.1"/>
    </source>
</evidence>
<dbReference type="InterPro" id="IPR002056">
    <property type="entry name" value="MAS20"/>
</dbReference>
<evidence type="ECO:0000256" key="11">
    <source>
        <dbReference type="SAM" id="Phobius"/>
    </source>
</evidence>
<keyword evidence="4 11" id="KW-0812">Transmembrane</keyword>
<keyword evidence="13" id="KW-1185">Reference proteome</keyword>
<evidence type="ECO:0000256" key="1">
    <source>
        <dbReference type="ARBA" id="ARBA00004572"/>
    </source>
</evidence>
<dbReference type="InterPro" id="IPR022422">
    <property type="entry name" value="MAS20_rcpt_metazoan"/>
</dbReference>
<dbReference type="EMBL" id="CP111022">
    <property type="protein sequence ID" value="WAR18415.1"/>
    <property type="molecule type" value="Genomic_DNA"/>
</dbReference>
<keyword evidence="3" id="KW-0813">Transport</keyword>
<comment type="subcellular location">
    <subcellularLocation>
        <location evidence="1">Mitochondrion outer membrane</location>
        <topology evidence="1">Single-pass membrane protein</topology>
    </subcellularLocation>
</comment>
<dbReference type="PRINTS" id="PR00351">
    <property type="entry name" value="OM20RECEPTOR"/>
</dbReference>
<evidence type="ECO:0000256" key="4">
    <source>
        <dbReference type="ARBA" id="ARBA00022692"/>
    </source>
</evidence>
<sequence>MHTSKMLTKTSLGIAAAAGAGLFLGYCIYFDRRRRNDPDFRRKLKERRKKASKQSSNTSNTKFPDPLNESACQQYFMQEINLGEILLSNGQLNEGVEHLANAVAVCGQPAHLMQVFRQTLPPEVVQSLETRIPIVKQVWDEICSKAGKRLLQERAEVTKKPELSAQLAEDDVE</sequence>
<reference evidence="12" key="1">
    <citation type="submission" date="2022-11" db="EMBL/GenBank/DDBJ databases">
        <title>Centuries of genome instability and evolution in soft-shell clam transmissible cancer (bioRxiv).</title>
        <authorList>
            <person name="Hart S.F.M."/>
            <person name="Yonemitsu M.A."/>
            <person name="Giersch R.M."/>
            <person name="Beal B.F."/>
            <person name="Arriagada G."/>
            <person name="Davis B.W."/>
            <person name="Ostrander E.A."/>
            <person name="Goff S.P."/>
            <person name="Metzger M.J."/>
        </authorList>
    </citation>
    <scope>NUCLEOTIDE SEQUENCE</scope>
    <source>
        <strain evidence="12">MELC-2E11</strain>
        <tissue evidence="12">Siphon/mantle</tissue>
    </source>
</reference>
<protein>
    <submittedName>
        <fullName evidence="12">TM20B-like protein</fullName>
    </submittedName>
</protein>
<dbReference type="InterPro" id="IPR023392">
    <property type="entry name" value="Tom20_dom_sf"/>
</dbReference>
<name>A0ABY7F8T7_MYAAR</name>
<accession>A0ABY7F8T7</accession>
<evidence type="ECO:0000256" key="10">
    <source>
        <dbReference type="SAM" id="MobiDB-lite"/>
    </source>
</evidence>
<evidence type="ECO:0000256" key="8">
    <source>
        <dbReference type="ARBA" id="ARBA00023128"/>
    </source>
</evidence>
<keyword evidence="9 11" id="KW-0472">Membrane</keyword>
<evidence type="ECO:0000256" key="7">
    <source>
        <dbReference type="ARBA" id="ARBA00022989"/>
    </source>
</evidence>
<evidence type="ECO:0000256" key="6">
    <source>
        <dbReference type="ARBA" id="ARBA00022927"/>
    </source>
</evidence>
<gene>
    <name evidence="12" type="ORF">MAR_000253</name>
</gene>
<dbReference type="SUPFAM" id="SSF47157">
    <property type="entry name" value="Mitochondrial import receptor subunit Tom20"/>
    <property type="match status" value="1"/>
</dbReference>
<evidence type="ECO:0000313" key="13">
    <source>
        <dbReference type="Proteomes" id="UP001164746"/>
    </source>
</evidence>
<dbReference type="PANTHER" id="PTHR12430">
    <property type="entry name" value="MITOCHONDRIAL IMPORT RECEPTOR SUBUNIT TOM20"/>
    <property type="match status" value="1"/>
</dbReference>
<dbReference type="Gene3D" id="1.20.960.10">
    <property type="entry name" value="Mitochondrial outer membrane translocase complex, subunit Tom20 domain"/>
    <property type="match status" value="1"/>
</dbReference>
<feature type="compositionally biased region" description="Basic residues" evidence="10">
    <location>
        <begin position="42"/>
        <end position="52"/>
    </location>
</feature>
<keyword evidence="6" id="KW-0653">Protein transport</keyword>